<feature type="transmembrane region" description="Helical" evidence="1">
    <location>
        <begin position="86"/>
        <end position="105"/>
    </location>
</feature>
<feature type="transmembrane region" description="Helical" evidence="1">
    <location>
        <begin position="112"/>
        <end position="131"/>
    </location>
</feature>
<feature type="transmembrane region" description="Helical" evidence="1">
    <location>
        <begin position="203"/>
        <end position="225"/>
    </location>
</feature>
<comment type="caution">
    <text evidence="2">The sequence shown here is derived from an EMBL/GenBank/DDBJ whole genome shotgun (WGS) entry which is preliminary data.</text>
</comment>
<reference evidence="2 3" key="1">
    <citation type="submission" date="2015-09" db="EMBL/GenBank/DDBJ databases">
        <title>Genome sequencing project for genomic taxonomy and phylogenomics of Bacillus-like bacteria.</title>
        <authorList>
            <person name="Liu B."/>
            <person name="Wang J."/>
            <person name="Zhu Y."/>
            <person name="Liu G."/>
            <person name="Chen Q."/>
            <person name="Chen Z."/>
            <person name="Lan J."/>
            <person name="Che J."/>
            <person name="Ge C."/>
            <person name="Shi H."/>
            <person name="Pan Z."/>
            <person name="Liu X."/>
        </authorList>
    </citation>
    <scope>NUCLEOTIDE SEQUENCE [LARGE SCALE GENOMIC DNA]</scope>
    <source>
        <strain evidence="2 3">FJAT-18043</strain>
    </source>
</reference>
<keyword evidence="1" id="KW-1133">Transmembrane helix</keyword>
<dbReference type="InterPro" id="IPR008875">
    <property type="entry name" value="TraX"/>
</dbReference>
<feature type="transmembrane region" description="Helical" evidence="1">
    <location>
        <begin position="237"/>
        <end position="257"/>
    </location>
</feature>
<evidence type="ECO:0000256" key="1">
    <source>
        <dbReference type="SAM" id="Phobius"/>
    </source>
</evidence>
<feature type="transmembrane region" description="Helical" evidence="1">
    <location>
        <begin position="32"/>
        <end position="51"/>
    </location>
</feature>
<proteinExistence type="predicted"/>
<dbReference type="Proteomes" id="UP000050996">
    <property type="component" value="Unassembled WGS sequence"/>
</dbReference>
<evidence type="ECO:0000313" key="2">
    <source>
        <dbReference type="EMBL" id="KQL19091.1"/>
    </source>
</evidence>
<feature type="transmembrane region" description="Helical" evidence="1">
    <location>
        <begin position="143"/>
        <end position="170"/>
    </location>
</feature>
<keyword evidence="1" id="KW-0472">Membrane</keyword>
<feature type="transmembrane region" description="Helical" evidence="1">
    <location>
        <begin position="177"/>
        <end position="197"/>
    </location>
</feature>
<keyword evidence="1" id="KW-0812">Transmembrane</keyword>
<sequence length="258" mass="30190">MTSTLLKIIALIAMFIDHTGQFIPNTPEFLRWIGRVSAPIFIYCVVLGYKYTSDKKKYLTRMYTFGVAMAFINLGFNIAYSNTGVFFTNNFFSTLFLIGLIIYLLDKRELKLFIYFFLFQMISTFLCYLFSEVVVISFRADYLFYGAIFGNVFFVEGGIFFIIFGGLLYLAKNKTTLALTFIFFSLFVYLVFVKWGSRMMEPIFAYLFPFADFQWMMISALPLLLLYNGKKGAGLKYFFYFFYPIHIIILYLIGINLR</sequence>
<protein>
    <recommendedName>
        <fullName evidence="4">Conjugal transfer protein TraX</fullName>
    </recommendedName>
</protein>
<evidence type="ECO:0000313" key="3">
    <source>
        <dbReference type="Proteomes" id="UP000050996"/>
    </source>
</evidence>
<gene>
    <name evidence="2" type="ORF">AN957_11180</name>
</gene>
<dbReference type="RefSeq" id="WP_056684138.1">
    <property type="nucleotide sequence ID" value="NZ_LJIX01000006.1"/>
</dbReference>
<organism evidence="2 3">
    <name type="scientific">Cytobacillus solani</name>
    <dbReference type="NCBI Taxonomy" id="1637975"/>
    <lineage>
        <taxon>Bacteria</taxon>
        <taxon>Bacillati</taxon>
        <taxon>Bacillota</taxon>
        <taxon>Bacilli</taxon>
        <taxon>Bacillales</taxon>
        <taxon>Bacillaceae</taxon>
        <taxon>Cytobacillus</taxon>
    </lineage>
</organism>
<keyword evidence="3" id="KW-1185">Reference proteome</keyword>
<dbReference type="EMBL" id="LJIX01000006">
    <property type="protein sequence ID" value="KQL19091.1"/>
    <property type="molecule type" value="Genomic_DNA"/>
</dbReference>
<feature type="transmembrane region" description="Helical" evidence="1">
    <location>
        <begin position="63"/>
        <end position="80"/>
    </location>
</feature>
<evidence type="ECO:0008006" key="4">
    <source>
        <dbReference type="Google" id="ProtNLM"/>
    </source>
</evidence>
<name>A0A0Q3VHC4_9BACI</name>
<dbReference type="AlphaFoldDB" id="A0A0Q3VHC4"/>
<dbReference type="Pfam" id="PF05857">
    <property type="entry name" value="TraX"/>
    <property type="match status" value="1"/>
</dbReference>
<dbReference type="PATRIC" id="fig|1637975.4.peg.2029"/>
<accession>A0A0Q3VHC4</accession>